<protein>
    <submittedName>
        <fullName evidence="1">Uncharacterized protein</fullName>
    </submittedName>
</protein>
<dbReference type="AlphaFoldDB" id="A0A1U9NP21"/>
<dbReference type="Proteomes" id="UP000189674">
    <property type="component" value="Chromosome"/>
</dbReference>
<evidence type="ECO:0000313" key="1">
    <source>
        <dbReference type="EMBL" id="AQT69468.1"/>
    </source>
</evidence>
<gene>
    <name evidence="1" type="ORF">STSP2_02658</name>
</gene>
<evidence type="ECO:0000313" key="2">
    <source>
        <dbReference type="Proteomes" id="UP000189674"/>
    </source>
</evidence>
<proteinExistence type="predicted"/>
<reference evidence="2" key="1">
    <citation type="submission" date="2017-02" db="EMBL/GenBank/DDBJ databases">
        <title>Comparative genomics and description of representatives of a novel lineage of planctomycetes thriving in anoxic sediments.</title>
        <authorList>
            <person name="Spring S."/>
            <person name="Bunk B."/>
            <person name="Sproer C."/>
        </authorList>
    </citation>
    <scope>NUCLEOTIDE SEQUENCE [LARGE SCALE GENOMIC DNA]</scope>
    <source>
        <strain evidence="2">ST-NAGAB-D1</strain>
    </source>
</reference>
<name>A0A1U9NP21_9BACT</name>
<organism evidence="1 2">
    <name type="scientific">Anaerohalosphaera lusitana</name>
    <dbReference type="NCBI Taxonomy" id="1936003"/>
    <lineage>
        <taxon>Bacteria</taxon>
        <taxon>Pseudomonadati</taxon>
        <taxon>Planctomycetota</taxon>
        <taxon>Phycisphaerae</taxon>
        <taxon>Sedimentisphaerales</taxon>
        <taxon>Anaerohalosphaeraceae</taxon>
        <taxon>Anaerohalosphaera</taxon>
    </lineage>
</organism>
<accession>A0A1U9NP21</accession>
<dbReference type="RefSeq" id="WP_146663153.1">
    <property type="nucleotide sequence ID" value="NZ_CP019791.1"/>
</dbReference>
<dbReference type="STRING" id="1936003.STSP2_02658"/>
<dbReference type="EMBL" id="CP019791">
    <property type="protein sequence ID" value="AQT69468.1"/>
    <property type="molecule type" value="Genomic_DNA"/>
</dbReference>
<dbReference type="KEGG" id="alus:STSP2_02658"/>
<sequence length="121" mass="14125">MQLHVLPRRKSKSRQNHNLETIRILEEKQRALEESWLYDLEPLARLLSELHESNFELTTPPDEAINAALAAWQLGGEACMRKLRDMTIERSKPDQAQTLSQCLDFWWDGIGSWRLEPALSR</sequence>
<keyword evidence="2" id="KW-1185">Reference proteome</keyword>